<dbReference type="InterPro" id="IPR036779">
    <property type="entry name" value="LysM_dom_sf"/>
</dbReference>
<comment type="caution">
    <text evidence="5">The sequence shown here is derived from an EMBL/GenBank/DDBJ whole genome shotgun (WGS) entry which is preliminary data.</text>
</comment>
<evidence type="ECO:0000256" key="1">
    <source>
        <dbReference type="SAM" id="MobiDB-lite"/>
    </source>
</evidence>
<feature type="domain" description="FimV N-terminal" evidence="4">
    <location>
        <begin position="23"/>
        <end position="130"/>
    </location>
</feature>
<keyword evidence="2" id="KW-0472">Membrane</keyword>
<dbReference type="Gene3D" id="1.25.40.10">
    <property type="entry name" value="Tetratricopeptide repeat domain"/>
    <property type="match status" value="1"/>
</dbReference>
<feature type="region of interest" description="Disordered" evidence="1">
    <location>
        <begin position="497"/>
        <end position="531"/>
    </location>
</feature>
<evidence type="ECO:0000313" key="6">
    <source>
        <dbReference type="Proteomes" id="UP001143307"/>
    </source>
</evidence>
<evidence type="ECO:0000256" key="2">
    <source>
        <dbReference type="SAM" id="Phobius"/>
    </source>
</evidence>
<dbReference type="InterPro" id="IPR011990">
    <property type="entry name" value="TPR-like_helical_dom_sf"/>
</dbReference>
<evidence type="ECO:0000259" key="4">
    <source>
        <dbReference type="Pfam" id="PF25800"/>
    </source>
</evidence>
<dbReference type="InterPro" id="IPR020011">
    <property type="entry name" value="FimV_C"/>
</dbReference>
<feature type="region of interest" description="Disordered" evidence="1">
    <location>
        <begin position="420"/>
        <end position="439"/>
    </location>
</feature>
<proteinExistence type="predicted"/>
<dbReference type="RefSeq" id="WP_279252414.1">
    <property type="nucleotide sequence ID" value="NZ_SHNP01000002.1"/>
</dbReference>
<dbReference type="Pfam" id="PF25800">
    <property type="entry name" value="FimV_N"/>
    <property type="match status" value="1"/>
</dbReference>
<evidence type="ECO:0000256" key="3">
    <source>
        <dbReference type="SAM" id="SignalP"/>
    </source>
</evidence>
<feature type="compositionally biased region" description="Basic and acidic residues" evidence="1">
    <location>
        <begin position="517"/>
        <end position="531"/>
    </location>
</feature>
<dbReference type="Proteomes" id="UP001143307">
    <property type="component" value="Unassembled WGS sequence"/>
</dbReference>
<gene>
    <name evidence="5" type="ORF">EYC87_07980</name>
</gene>
<feature type="signal peptide" evidence="3">
    <location>
        <begin position="1"/>
        <end position="22"/>
    </location>
</feature>
<feature type="transmembrane region" description="Helical" evidence="2">
    <location>
        <begin position="449"/>
        <end position="467"/>
    </location>
</feature>
<feature type="compositionally biased region" description="Pro residues" evidence="1">
    <location>
        <begin position="502"/>
        <end position="515"/>
    </location>
</feature>
<dbReference type="Gene3D" id="3.10.350.10">
    <property type="entry name" value="LysM domain"/>
    <property type="match status" value="1"/>
</dbReference>
<protein>
    <recommendedName>
        <fullName evidence="4">FimV N-terminal domain-containing protein</fullName>
    </recommendedName>
</protein>
<keyword evidence="2" id="KW-0812">Transmembrane</keyword>
<sequence>MARKLAAVVFSLGCIHASSSFALGLGDLKLESFLNEPLQAKVDLLNTDGLHSDEIRIRLATREDFERLGVDRAYFLTSIQFDVNVDAQGRGIIAISSDDPVLEPYLDFIVEARWPSGRLLREYTVLVDPPLFDTTSPVISATERVAEVEGTPLPDGSEKKSQGAAATSGTRVDIKKSELAAGDMPDRDFNAGTSATPRSGVKYMIHRDDTLWQIADAARPEGASVHQTMLDIQRLNPNAFIDGNINRIKAGYIVYLPDENDISSQNLAAALAEVKQQNADWEAGRASKPIATGPKLRISTDPVEDNTTEIADADDRNVGAAIAAEETGKAQLERAEMAEELASVQQQVNTLQRIVSVKDDQIAALQAALEEAGGSTAEVAADSSEPDLIASADNNGAQEGQPVVDTAELTTATEVVEEAATPAQEVKPEPAPTKPAPVPAAQESGMMSYLLYGLGALVLAILAFMFVRRGKGEEAAAGEVSDDAFADVQLKEEHVETAPEPIAEPTPEPAVPPAKPRAAEFSDDNRGYGERKHDEYASDVETGDALAEADIYIAYGRYPQAKDLLQNAIKNEPTNASYRLKLLEAELQMGNRADAEKQLVELQAMGDASIVARAQQLLSGGGDAFSEPRADLVDDLGGSVDSGFSGLEIEEGLGEGAALEDDLDLSSDFGEDSLTEVPEDEDLVIAAEANAMSTKLDLARAYMDMGDEDGARQILEEVVADGSDEQKAEASNLLERIG</sequence>
<evidence type="ECO:0000313" key="5">
    <source>
        <dbReference type="EMBL" id="MCX2973520.1"/>
    </source>
</evidence>
<dbReference type="NCBIfam" id="TIGR03505">
    <property type="entry name" value="FimV_core"/>
    <property type="match status" value="1"/>
</dbReference>
<dbReference type="InterPro" id="IPR057840">
    <property type="entry name" value="FimV_N"/>
</dbReference>
<dbReference type="InterPro" id="IPR020012">
    <property type="entry name" value="LysM_FimV"/>
</dbReference>
<dbReference type="EMBL" id="SHNP01000002">
    <property type="protein sequence ID" value="MCX2973520.1"/>
    <property type="molecule type" value="Genomic_DNA"/>
</dbReference>
<organism evidence="5 6">
    <name type="scientific">Candidatus Seongchinamella marina</name>
    <dbReference type="NCBI Taxonomy" id="2518990"/>
    <lineage>
        <taxon>Bacteria</taxon>
        <taxon>Pseudomonadati</taxon>
        <taxon>Pseudomonadota</taxon>
        <taxon>Gammaproteobacteria</taxon>
        <taxon>Cellvibrionales</taxon>
        <taxon>Halieaceae</taxon>
        <taxon>Seongchinamella</taxon>
    </lineage>
</organism>
<keyword evidence="3" id="KW-0732">Signal</keyword>
<feature type="region of interest" description="Disordered" evidence="1">
    <location>
        <begin position="148"/>
        <end position="172"/>
    </location>
</feature>
<keyword evidence="2" id="KW-1133">Transmembrane helix</keyword>
<dbReference type="Gene3D" id="1.20.58.2200">
    <property type="match status" value="1"/>
</dbReference>
<dbReference type="SUPFAM" id="SSF48452">
    <property type="entry name" value="TPR-like"/>
    <property type="match status" value="1"/>
</dbReference>
<feature type="chain" id="PRO_5045327780" description="FimV N-terminal domain-containing protein" evidence="3">
    <location>
        <begin position="23"/>
        <end position="738"/>
    </location>
</feature>
<dbReference type="InterPro" id="IPR038440">
    <property type="entry name" value="FimV_C_sf"/>
</dbReference>
<keyword evidence="6" id="KW-1185">Reference proteome</keyword>
<reference evidence="5" key="1">
    <citation type="submission" date="2019-02" db="EMBL/GenBank/DDBJ databases">
        <authorList>
            <person name="Li S.-H."/>
        </authorList>
    </citation>
    <scope>NUCLEOTIDE SEQUENCE</scope>
    <source>
        <strain evidence="5">IMCC8485</strain>
    </source>
</reference>
<name>A0ABT3SV46_9GAMM</name>
<feature type="compositionally biased region" description="Pro residues" evidence="1">
    <location>
        <begin position="429"/>
        <end position="438"/>
    </location>
</feature>
<accession>A0ABT3SV46</accession>
<dbReference type="NCBIfam" id="TIGR03504">
    <property type="entry name" value="FimV_Cterm"/>
    <property type="match status" value="1"/>
</dbReference>